<organism evidence="1 2">
    <name type="scientific">Mesorhizobium abyssinicae</name>
    <dbReference type="NCBI Taxonomy" id="1209958"/>
    <lineage>
        <taxon>Bacteria</taxon>
        <taxon>Pseudomonadati</taxon>
        <taxon>Pseudomonadota</taxon>
        <taxon>Alphaproteobacteria</taxon>
        <taxon>Hyphomicrobiales</taxon>
        <taxon>Phyllobacteriaceae</taxon>
        <taxon>Mesorhizobium</taxon>
    </lineage>
</organism>
<gene>
    <name evidence="1" type="ORF">RFM23_13975</name>
</gene>
<evidence type="ECO:0000313" key="2">
    <source>
        <dbReference type="Proteomes" id="UP001276564"/>
    </source>
</evidence>
<accession>A0ABU5AN68</accession>
<name>A0ABU5AN68_9HYPH</name>
<sequence length="90" mass="9377">MVTALRVTGAAHRFAETLSRSISCLDAIPDGKPFHTFPGIALCLAAIPDGKPFHTFPGIALCLAAISDGKPFHTFPGIALNPDGARGEYG</sequence>
<keyword evidence="2" id="KW-1185">Reference proteome</keyword>
<reference evidence="1 2" key="1">
    <citation type="submission" date="2023-08" db="EMBL/GenBank/DDBJ databases">
        <title>Implementing the SeqCode for naming new Mesorhizobium species isolated from Vachellia karroo root nodules.</title>
        <authorList>
            <person name="Van Lill M."/>
        </authorList>
    </citation>
    <scope>NUCLEOTIDE SEQUENCE [LARGE SCALE GENOMIC DNA]</scope>
    <source>
        <strain evidence="1 2">VK4B</strain>
    </source>
</reference>
<dbReference type="RefSeq" id="WP_320320609.1">
    <property type="nucleotide sequence ID" value="NZ_JAVIIP010000006.1"/>
</dbReference>
<proteinExistence type="predicted"/>
<protein>
    <submittedName>
        <fullName evidence="1">Uncharacterized protein</fullName>
    </submittedName>
</protein>
<evidence type="ECO:0000313" key="1">
    <source>
        <dbReference type="EMBL" id="MDX8538725.1"/>
    </source>
</evidence>
<dbReference type="EMBL" id="JAVIIP010000006">
    <property type="protein sequence ID" value="MDX8538725.1"/>
    <property type="molecule type" value="Genomic_DNA"/>
</dbReference>
<dbReference type="Proteomes" id="UP001276564">
    <property type="component" value="Unassembled WGS sequence"/>
</dbReference>
<comment type="caution">
    <text evidence="1">The sequence shown here is derived from an EMBL/GenBank/DDBJ whole genome shotgun (WGS) entry which is preliminary data.</text>
</comment>